<dbReference type="GO" id="GO:0005524">
    <property type="term" value="F:ATP binding"/>
    <property type="evidence" value="ECO:0007669"/>
    <property type="project" value="UniProtKB-KW"/>
</dbReference>
<dbReference type="Gene3D" id="3.40.50.300">
    <property type="entry name" value="P-loop containing nucleotide triphosphate hydrolases"/>
    <property type="match status" value="1"/>
</dbReference>
<dbReference type="PANTHER" id="PTHR30580:SF0">
    <property type="entry name" value="PRIMOSOMAL PROTEIN N"/>
    <property type="match status" value="1"/>
</dbReference>
<dbReference type="AlphaFoldDB" id="A0A7K1J587"/>
<comment type="caution">
    <text evidence="6">The sequence shown here is derived from an EMBL/GenBank/DDBJ whole genome shotgun (WGS) entry which is preliminary data.</text>
</comment>
<dbReference type="NCBIfam" id="NF011451">
    <property type="entry name" value="PRK14873.1-1"/>
    <property type="match status" value="1"/>
</dbReference>
<dbReference type="GO" id="GO:0003677">
    <property type="term" value="F:DNA binding"/>
    <property type="evidence" value="ECO:0007669"/>
    <property type="project" value="UniProtKB-KW"/>
</dbReference>
<evidence type="ECO:0000256" key="2">
    <source>
        <dbReference type="ARBA" id="ARBA00022840"/>
    </source>
</evidence>
<keyword evidence="1" id="KW-0547">Nucleotide-binding</keyword>
<dbReference type="Gene3D" id="3.40.1440.60">
    <property type="entry name" value="PriA, 3(prime) DNA-binding domain"/>
    <property type="match status" value="1"/>
</dbReference>
<dbReference type="GO" id="GO:0006270">
    <property type="term" value="P:DNA replication initiation"/>
    <property type="evidence" value="ECO:0007669"/>
    <property type="project" value="TreeGrafter"/>
</dbReference>
<organism evidence="6 7">
    <name type="scientific">Bifidobacterium canis</name>
    <dbReference type="NCBI Taxonomy" id="2610880"/>
    <lineage>
        <taxon>Bacteria</taxon>
        <taxon>Bacillati</taxon>
        <taxon>Actinomycetota</taxon>
        <taxon>Actinomycetes</taxon>
        <taxon>Bifidobacteriales</taxon>
        <taxon>Bifidobacteriaceae</taxon>
        <taxon>Bifidobacterium</taxon>
    </lineage>
</organism>
<evidence type="ECO:0000313" key="7">
    <source>
        <dbReference type="Proteomes" id="UP000487882"/>
    </source>
</evidence>
<protein>
    <submittedName>
        <fullName evidence="6">Primosome assembly protein PriA</fullName>
    </submittedName>
</protein>
<proteinExistence type="predicted"/>
<gene>
    <name evidence="6" type="ORF">GSD1FS_1050</name>
</gene>
<evidence type="ECO:0000313" key="6">
    <source>
        <dbReference type="EMBL" id="MUH59709.1"/>
    </source>
</evidence>
<dbReference type="InterPro" id="IPR042115">
    <property type="entry name" value="PriA_3primeBD_sf"/>
</dbReference>
<reference evidence="6 7" key="1">
    <citation type="submission" date="2019-09" db="EMBL/GenBank/DDBJ databases">
        <title>Bifidobacterium canis sp. nov., isolated from the digestive tract of German Shepherd dog puppy.</title>
        <authorList>
            <person name="Bunesova V."/>
        </authorList>
    </citation>
    <scope>NUCLEOTIDE SEQUENCE [LARGE SCALE GENOMIC DNA]</scope>
    <source>
        <strain evidence="6 7">GSD1FS</strain>
    </source>
</reference>
<feature type="compositionally biased region" description="Basic residues" evidence="4">
    <location>
        <begin position="14"/>
        <end position="27"/>
    </location>
</feature>
<dbReference type="GO" id="GO:0043138">
    <property type="term" value="F:3'-5' DNA helicase activity"/>
    <property type="evidence" value="ECO:0007669"/>
    <property type="project" value="TreeGrafter"/>
</dbReference>
<accession>A0A7K1J587</accession>
<feature type="region of interest" description="Disordered" evidence="4">
    <location>
        <begin position="1"/>
        <end position="27"/>
    </location>
</feature>
<name>A0A7K1J587_9BIFI</name>
<dbReference type="InterPro" id="IPR027417">
    <property type="entry name" value="P-loop_NTPase"/>
</dbReference>
<dbReference type="Pfam" id="PF17764">
    <property type="entry name" value="PriA_3primeBD"/>
    <property type="match status" value="1"/>
</dbReference>
<feature type="domain" description="Primosomal protein N' 3' DNA-binding" evidence="5">
    <location>
        <begin position="35"/>
        <end position="135"/>
    </location>
</feature>
<sequence>MDEAMQPSFDGMGPRKRAPRKTTPKKAASHLPIARVVLDIQATHLGQLFDYLLEEKHSDAAQPGVMVRVRFGGQRVNGIIWERADTSDTPMNAIRYIERIVSPRVLVPKQMRRDITAIADTYGGTIANILRVAMPGRVASVEKEPLATTQSMHAGEHVDNDDGYRDSVMERRRAGLLARSDSEFASISKTYEQSRQLRAALMQHQGFGAFVIDMLPGAQMWARNVAWMAVTAMAAGTSAVLVMPGMREVWDVVHALEQSGLRTFAPDDDGIYRGDVVVLSASLAPADRYRAYLAISEGRATCVVGTRAAMYAPVPDRALFAIFDDDAYQYADGMMPYANARGVCRLRAQLHDGVFIACGRARSVLSEWESQTTSVTLRIAGPSVAIHGFADVLKAQAPPIRWLNRDELNRLADPSIGARVPHTAVRVLSKALERGPILFSIPADGVTESLSCAQCLKLARCLRCTGPLERVPGSEAPRCSWCGASAVGWHCTNCGGERLRVIRVGATGTMHELHGLFRGVPMLVSSPKQPRGVIETVDSRPLIVVATPGAEPQVRNADGTVGAFEAVAILDAWTSLYDQRLDARIDVLNNWMRAMAQCKSRTDGGRGLLIGETDPVIARSLMLWDPRVLARDELEDRVETGFPPSVSAACVWGRRDVVEQALRNIGVYEGDWASVQSGGEEFPSVLGPAPIPLARTVDARELDEMGDRVKAVVLATPAHRAQLAIRLRTEVARHVASRESGELRFKMDPKDLL</sequence>
<keyword evidence="2" id="KW-0067">ATP-binding</keyword>
<evidence type="ECO:0000256" key="4">
    <source>
        <dbReference type="SAM" id="MobiDB-lite"/>
    </source>
</evidence>
<dbReference type="GO" id="GO:0006310">
    <property type="term" value="P:DNA recombination"/>
    <property type="evidence" value="ECO:0007669"/>
    <property type="project" value="TreeGrafter"/>
</dbReference>
<evidence type="ECO:0000259" key="5">
    <source>
        <dbReference type="Pfam" id="PF17764"/>
    </source>
</evidence>
<keyword evidence="3" id="KW-0238">DNA-binding</keyword>
<dbReference type="EMBL" id="WNLP01000004">
    <property type="protein sequence ID" value="MUH59709.1"/>
    <property type="molecule type" value="Genomic_DNA"/>
</dbReference>
<dbReference type="Proteomes" id="UP000487882">
    <property type="component" value="Unassembled WGS sequence"/>
</dbReference>
<evidence type="ECO:0000256" key="3">
    <source>
        <dbReference type="ARBA" id="ARBA00023125"/>
    </source>
</evidence>
<evidence type="ECO:0000256" key="1">
    <source>
        <dbReference type="ARBA" id="ARBA00022741"/>
    </source>
</evidence>
<dbReference type="GO" id="GO:0006302">
    <property type="term" value="P:double-strand break repair"/>
    <property type="evidence" value="ECO:0007669"/>
    <property type="project" value="TreeGrafter"/>
</dbReference>
<dbReference type="PANTHER" id="PTHR30580">
    <property type="entry name" value="PRIMOSOMAL PROTEIN N"/>
    <property type="match status" value="1"/>
</dbReference>
<dbReference type="InterPro" id="IPR041222">
    <property type="entry name" value="PriA_3primeBD"/>
</dbReference>
<keyword evidence="7" id="KW-1185">Reference proteome</keyword>